<comment type="function">
    <text evidence="11">Participates in the formation of the lipid-linked precursor oligosaccharide for N-glycosylation. Involved in assembling the dolichol-pyrophosphate-GlcNAc(2)-Man(5) intermediate on the cytoplasmic surface of the ER.</text>
</comment>
<evidence type="ECO:0000313" key="19">
    <source>
        <dbReference type="EMBL" id="KAK9762138.1"/>
    </source>
</evidence>
<evidence type="ECO:0000256" key="5">
    <source>
        <dbReference type="ARBA" id="ARBA00022676"/>
    </source>
</evidence>
<dbReference type="InterPro" id="IPR026051">
    <property type="entry name" value="ALG1-like"/>
</dbReference>
<sequence length="465" mass="53374">MAPKRKKTKSNSKSSQDSSKTSKKRVTLLVLGDIGRSPRMQYHALSFAEHGYFVDFVGYEGSLPMEGITNSSFIQLHYIQAPWKLPPGLPKLVFLLYAPFKVLFQIIQLFWILLFTISRPNYIFLQNPPAIPTLFLAQCVALLRGAKLIIDWHNFGYTILALNLGMASFVVKFAKWYEKVFGRKAYAHLCVTKAMAKELQENWDIKGNTVTLYDRPPTHFRRLSVEEIHHFLSRLNLREQLIQQGADQDWIVRDPGANSTLLTTKAKRDSQARYISDRPALVISSTSWTEDEDFSVLLEAAKEYNQSASQPNSGLPKLIFIITGKGPLREMYERKIRDLRMTHVCIGTIWLSAEDYPYLLGAADLGVCLHKSSSGLDLPMKVVEMFGCGLPVCAINFHCLDELVQHEKNGLIFNDQQELYEQLKMLFSLKLDQNPKLEQMRRNIAQFQRVRWSDNWNQVVRPLIK</sequence>
<keyword evidence="20" id="KW-1185">Reference proteome</keyword>
<dbReference type="Proteomes" id="UP001479436">
    <property type="component" value="Unassembled WGS sequence"/>
</dbReference>
<dbReference type="GO" id="GO:0004578">
    <property type="term" value="F:chitobiosyldiphosphodolichol beta-mannosyltransferase activity"/>
    <property type="evidence" value="ECO:0007669"/>
    <property type="project" value="UniProtKB-EC"/>
</dbReference>
<evidence type="ECO:0000256" key="13">
    <source>
        <dbReference type="ARBA" id="ARBA00031566"/>
    </source>
</evidence>
<dbReference type="CDD" id="cd03816">
    <property type="entry name" value="GT33_ALG1-like"/>
    <property type="match status" value="1"/>
</dbReference>
<evidence type="ECO:0000256" key="10">
    <source>
        <dbReference type="ARBA" id="ARBA00023136"/>
    </source>
</evidence>
<evidence type="ECO:0000256" key="7">
    <source>
        <dbReference type="ARBA" id="ARBA00022692"/>
    </source>
</evidence>
<evidence type="ECO:0000256" key="4">
    <source>
        <dbReference type="ARBA" id="ARBA00015841"/>
    </source>
</evidence>
<dbReference type="EC" id="2.4.1.142" evidence="3"/>
<name>A0ABR2WKX4_9FUNG</name>
<organism evidence="19 20">
    <name type="scientific">Basidiobolus ranarum</name>
    <dbReference type="NCBI Taxonomy" id="34480"/>
    <lineage>
        <taxon>Eukaryota</taxon>
        <taxon>Fungi</taxon>
        <taxon>Fungi incertae sedis</taxon>
        <taxon>Zoopagomycota</taxon>
        <taxon>Entomophthoromycotina</taxon>
        <taxon>Basidiobolomycetes</taxon>
        <taxon>Basidiobolales</taxon>
        <taxon>Basidiobolaceae</taxon>
        <taxon>Basidiobolus</taxon>
    </lineage>
</organism>
<evidence type="ECO:0000313" key="20">
    <source>
        <dbReference type="Proteomes" id="UP001479436"/>
    </source>
</evidence>
<comment type="pathway">
    <text evidence="2">Protein modification; protein glycosylation.</text>
</comment>
<keyword evidence="9 17" id="KW-1133">Transmembrane helix</keyword>
<evidence type="ECO:0000256" key="9">
    <source>
        <dbReference type="ARBA" id="ARBA00022989"/>
    </source>
</evidence>
<accession>A0ABR2WKX4</accession>
<comment type="catalytic activity">
    <reaction evidence="15">
        <text>an N,N'-diacetylchitobiosyl-diphospho-di-trans,poly-cis-dolichol + GDP-alpha-D-mannose = a beta-D-Man-(1-&gt;4)-beta-D-GlcNAc-(1-&gt;4)-alpha-D-GlcNAc-diphospho-di-trans,poly-cis-dolichol + GDP + H(+)</text>
        <dbReference type="Rhea" id="RHEA:13865"/>
        <dbReference type="Rhea" id="RHEA-COMP:19510"/>
        <dbReference type="Rhea" id="RHEA-COMP:19511"/>
        <dbReference type="ChEBI" id="CHEBI:15378"/>
        <dbReference type="ChEBI" id="CHEBI:57269"/>
        <dbReference type="ChEBI" id="CHEBI:57527"/>
        <dbReference type="ChEBI" id="CHEBI:58189"/>
        <dbReference type="ChEBI" id="CHEBI:58472"/>
        <dbReference type="EC" id="2.4.1.142"/>
    </reaction>
    <physiologicalReaction direction="left-to-right" evidence="15">
        <dbReference type="Rhea" id="RHEA:13866"/>
    </physiologicalReaction>
</comment>
<protein>
    <recommendedName>
        <fullName evidence="4">Chitobiosyldiphosphodolichol beta-mannosyltransferase</fullName>
        <ecNumber evidence="3">2.4.1.142</ecNumber>
    </recommendedName>
    <alternativeName>
        <fullName evidence="13">Beta-1,4-mannosyltransferase</fullName>
    </alternativeName>
    <alternativeName>
        <fullName evidence="14">GDP-Man:GlcNAc2-PP-dolichol mannosyltransferase</fullName>
    </alternativeName>
    <alternativeName>
        <fullName evidence="12">GDP-mannose-dolichol diphosphochitobiose mannosyltransferase</fullName>
    </alternativeName>
</protein>
<comment type="subcellular location">
    <subcellularLocation>
        <location evidence="1">Endoplasmic reticulum membrane</location>
        <topology evidence="1">Single-pass membrane protein</topology>
    </subcellularLocation>
</comment>
<evidence type="ECO:0000256" key="17">
    <source>
        <dbReference type="SAM" id="Phobius"/>
    </source>
</evidence>
<evidence type="ECO:0000256" key="8">
    <source>
        <dbReference type="ARBA" id="ARBA00022824"/>
    </source>
</evidence>
<feature type="region of interest" description="Disordered" evidence="16">
    <location>
        <begin position="1"/>
        <end position="24"/>
    </location>
</feature>
<comment type="caution">
    <text evidence="19">The sequence shown here is derived from an EMBL/GenBank/DDBJ whole genome shotgun (WGS) entry which is preliminary data.</text>
</comment>
<keyword evidence="10 17" id="KW-0472">Membrane</keyword>
<evidence type="ECO:0000256" key="15">
    <source>
        <dbReference type="ARBA" id="ARBA00045071"/>
    </source>
</evidence>
<dbReference type="EMBL" id="JASJQH010001077">
    <property type="protein sequence ID" value="KAK9762138.1"/>
    <property type="molecule type" value="Genomic_DNA"/>
</dbReference>
<proteinExistence type="predicted"/>
<keyword evidence="8" id="KW-0256">Endoplasmic reticulum</keyword>
<evidence type="ECO:0000256" key="1">
    <source>
        <dbReference type="ARBA" id="ARBA00004389"/>
    </source>
</evidence>
<feature type="domain" description="Glycosyl transferase family 1" evidence="18">
    <location>
        <begin position="274"/>
        <end position="444"/>
    </location>
</feature>
<gene>
    <name evidence="19" type="primary">ALG1</name>
    <name evidence="19" type="ORF">K7432_012419</name>
</gene>
<dbReference type="Pfam" id="PF00534">
    <property type="entry name" value="Glycos_transf_1"/>
    <property type="match status" value="1"/>
</dbReference>
<evidence type="ECO:0000256" key="6">
    <source>
        <dbReference type="ARBA" id="ARBA00022679"/>
    </source>
</evidence>
<keyword evidence="5 19" id="KW-0328">Glycosyltransferase</keyword>
<keyword evidence="7 17" id="KW-0812">Transmembrane</keyword>
<evidence type="ECO:0000256" key="16">
    <source>
        <dbReference type="SAM" id="MobiDB-lite"/>
    </source>
</evidence>
<dbReference type="InterPro" id="IPR001296">
    <property type="entry name" value="Glyco_trans_1"/>
</dbReference>
<keyword evidence="6 19" id="KW-0808">Transferase</keyword>
<feature type="compositionally biased region" description="Basic residues" evidence="16">
    <location>
        <begin position="1"/>
        <end position="10"/>
    </location>
</feature>
<evidence type="ECO:0000256" key="3">
    <source>
        <dbReference type="ARBA" id="ARBA00012611"/>
    </source>
</evidence>
<evidence type="ECO:0000256" key="2">
    <source>
        <dbReference type="ARBA" id="ARBA00004922"/>
    </source>
</evidence>
<feature type="transmembrane region" description="Helical" evidence="17">
    <location>
        <begin position="92"/>
        <end position="117"/>
    </location>
</feature>
<evidence type="ECO:0000256" key="12">
    <source>
        <dbReference type="ARBA" id="ARBA00031434"/>
    </source>
</evidence>
<dbReference type="Gene3D" id="3.40.50.2000">
    <property type="entry name" value="Glycogen Phosphorylase B"/>
    <property type="match status" value="1"/>
</dbReference>
<evidence type="ECO:0000256" key="11">
    <source>
        <dbReference type="ARBA" id="ARBA00024899"/>
    </source>
</evidence>
<dbReference type="PANTHER" id="PTHR13036:SF0">
    <property type="entry name" value="CHITOBIOSYLDIPHOSPHODOLICHOL BETA-MANNOSYLTRANSFERASE"/>
    <property type="match status" value="1"/>
</dbReference>
<evidence type="ECO:0000256" key="14">
    <source>
        <dbReference type="ARBA" id="ARBA00033088"/>
    </source>
</evidence>
<dbReference type="PANTHER" id="PTHR13036">
    <property type="entry name" value="BETA1,4 MANNOSYLTRANSFERASE"/>
    <property type="match status" value="1"/>
</dbReference>
<evidence type="ECO:0000259" key="18">
    <source>
        <dbReference type="Pfam" id="PF00534"/>
    </source>
</evidence>
<dbReference type="SUPFAM" id="SSF53756">
    <property type="entry name" value="UDP-Glycosyltransferase/glycogen phosphorylase"/>
    <property type="match status" value="1"/>
</dbReference>
<reference evidence="19 20" key="1">
    <citation type="submission" date="2023-04" db="EMBL/GenBank/DDBJ databases">
        <title>Genome of Basidiobolus ranarum AG-B5.</title>
        <authorList>
            <person name="Stajich J.E."/>
            <person name="Carter-House D."/>
            <person name="Gryganskyi A."/>
        </authorList>
    </citation>
    <scope>NUCLEOTIDE SEQUENCE [LARGE SCALE GENOMIC DNA]</scope>
    <source>
        <strain evidence="19 20">AG-B5</strain>
    </source>
</reference>